<name>A0A0K0X8G8_MYCGD</name>
<dbReference type="InterPro" id="IPR035906">
    <property type="entry name" value="MetI-like_sf"/>
</dbReference>
<dbReference type="GO" id="GO:0005886">
    <property type="term" value="C:plasma membrane"/>
    <property type="evidence" value="ECO:0007669"/>
    <property type="project" value="UniProtKB-SubCell"/>
</dbReference>
<evidence type="ECO:0000313" key="9">
    <source>
        <dbReference type="EMBL" id="AKS33685.1"/>
    </source>
</evidence>
<dbReference type="OrthoDB" id="147639at2"/>
<dbReference type="PROSITE" id="PS50928">
    <property type="entry name" value="ABC_TM1"/>
    <property type="match status" value="1"/>
</dbReference>
<dbReference type="STRING" id="134601.AFA91_19270"/>
<dbReference type="RefSeq" id="WP_049746109.1">
    <property type="nucleotide sequence ID" value="NZ_CP012150.1"/>
</dbReference>
<dbReference type="PANTHER" id="PTHR43163:SF6">
    <property type="entry name" value="DIPEPTIDE TRANSPORT SYSTEM PERMEASE PROTEIN DPPB-RELATED"/>
    <property type="match status" value="1"/>
</dbReference>
<dbReference type="Gene3D" id="1.10.3720.10">
    <property type="entry name" value="MetI-like"/>
    <property type="match status" value="1"/>
</dbReference>
<dbReference type="PANTHER" id="PTHR43163">
    <property type="entry name" value="DIPEPTIDE TRANSPORT SYSTEM PERMEASE PROTEIN DPPB-RELATED"/>
    <property type="match status" value="1"/>
</dbReference>
<keyword evidence="3" id="KW-1003">Cell membrane</keyword>
<dbReference type="CDD" id="cd06261">
    <property type="entry name" value="TM_PBP2"/>
    <property type="match status" value="1"/>
</dbReference>
<organism evidence="9 10">
    <name type="scientific">Mycolicibacterium goodii</name>
    <name type="common">Mycobacterium goodii</name>
    <dbReference type="NCBI Taxonomy" id="134601"/>
    <lineage>
        <taxon>Bacteria</taxon>
        <taxon>Bacillati</taxon>
        <taxon>Actinomycetota</taxon>
        <taxon>Actinomycetes</taxon>
        <taxon>Mycobacteriales</taxon>
        <taxon>Mycobacteriaceae</taxon>
        <taxon>Mycolicibacterium</taxon>
    </lineage>
</organism>
<evidence type="ECO:0000256" key="6">
    <source>
        <dbReference type="ARBA" id="ARBA00023136"/>
    </source>
</evidence>
<accession>A0A0K0X8G8</accession>
<dbReference type="InterPro" id="IPR045621">
    <property type="entry name" value="BPD_transp_1_N"/>
</dbReference>
<dbReference type="Pfam" id="PF19300">
    <property type="entry name" value="BPD_transp_1_N"/>
    <property type="match status" value="1"/>
</dbReference>
<evidence type="ECO:0000256" key="7">
    <source>
        <dbReference type="RuleBase" id="RU363032"/>
    </source>
</evidence>
<feature type="domain" description="ABC transmembrane type-1" evidence="8">
    <location>
        <begin position="94"/>
        <end position="295"/>
    </location>
</feature>
<gene>
    <name evidence="9" type="ORF">AFA91_19270</name>
</gene>
<evidence type="ECO:0000313" key="10">
    <source>
        <dbReference type="Proteomes" id="UP000062255"/>
    </source>
</evidence>
<evidence type="ECO:0000256" key="4">
    <source>
        <dbReference type="ARBA" id="ARBA00022692"/>
    </source>
</evidence>
<dbReference type="PATRIC" id="fig|134601.6.peg.3986"/>
<dbReference type="Pfam" id="PF00528">
    <property type="entry name" value="BPD_transp_1"/>
    <property type="match status" value="1"/>
</dbReference>
<dbReference type="Proteomes" id="UP000062255">
    <property type="component" value="Chromosome"/>
</dbReference>
<feature type="transmembrane region" description="Helical" evidence="7">
    <location>
        <begin position="130"/>
        <end position="160"/>
    </location>
</feature>
<evidence type="ECO:0000256" key="1">
    <source>
        <dbReference type="ARBA" id="ARBA00004651"/>
    </source>
</evidence>
<sequence length="306" mass="33285">MGTFIARRVGQGALTIAILAVLVFLLSRVTGDPLNTLVPIEATPAQRENIARQLGLDKPLYQQFFVYIGSLLTGDFGVSFTHRVPVSDLFAERIFNSLALVVPAFVIVVILGPVLGVIGATSRFTIVRKAVLIFATLGIALPVFWIGLVFVRIFAVQLGWLPASRMGDWTHYVLPVASLSLMMIAGMMRLVRSSMLDSLGRDYIKLARITGVSERSIRWKHALRNSLSSAVAFLGVYMSLLVAGTTVVEKVFAWPGVGLLLYDGVVARNYPLVQGIILISAVMVVALNAVFDVLQAYLDPKIRLGA</sequence>
<evidence type="ECO:0000259" key="8">
    <source>
        <dbReference type="PROSITE" id="PS50928"/>
    </source>
</evidence>
<dbReference type="EMBL" id="CP012150">
    <property type="protein sequence ID" value="AKS33685.1"/>
    <property type="molecule type" value="Genomic_DNA"/>
</dbReference>
<comment type="subcellular location">
    <subcellularLocation>
        <location evidence="1 7">Cell membrane</location>
        <topology evidence="1 7">Multi-pass membrane protein</topology>
    </subcellularLocation>
</comment>
<keyword evidence="5 7" id="KW-1133">Transmembrane helix</keyword>
<feature type="transmembrane region" description="Helical" evidence="7">
    <location>
        <begin position="94"/>
        <end position="118"/>
    </location>
</feature>
<keyword evidence="6 7" id="KW-0472">Membrane</keyword>
<dbReference type="KEGG" id="mgo:AFA91_19270"/>
<dbReference type="SUPFAM" id="SSF161098">
    <property type="entry name" value="MetI-like"/>
    <property type="match status" value="1"/>
</dbReference>
<proteinExistence type="inferred from homology"/>
<feature type="transmembrane region" description="Helical" evidence="7">
    <location>
        <begin position="272"/>
        <end position="294"/>
    </location>
</feature>
<dbReference type="AlphaFoldDB" id="A0A0K0X8G8"/>
<comment type="similarity">
    <text evidence="7">Belongs to the binding-protein-dependent transport system permease family.</text>
</comment>
<evidence type="ECO:0000256" key="2">
    <source>
        <dbReference type="ARBA" id="ARBA00022448"/>
    </source>
</evidence>
<dbReference type="InterPro" id="IPR000515">
    <property type="entry name" value="MetI-like"/>
</dbReference>
<reference evidence="9 10" key="1">
    <citation type="submission" date="2015-07" db="EMBL/GenBank/DDBJ databases">
        <title>Complete genome sequence of Mycobacterium goodii X7B, a facultative thermophilic biodesulfurizing bacterium.</title>
        <authorList>
            <person name="Yu B."/>
            <person name="Li F."/>
            <person name="Xu P."/>
        </authorList>
    </citation>
    <scope>NUCLEOTIDE SEQUENCE [LARGE SCALE GENOMIC DNA]</scope>
    <source>
        <strain evidence="9 10">X7B</strain>
    </source>
</reference>
<protein>
    <recommendedName>
        <fullName evidence="8">ABC transmembrane type-1 domain-containing protein</fullName>
    </recommendedName>
</protein>
<evidence type="ECO:0000256" key="3">
    <source>
        <dbReference type="ARBA" id="ARBA00022475"/>
    </source>
</evidence>
<evidence type="ECO:0000256" key="5">
    <source>
        <dbReference type="ARBA" id="ARBA00022989"/>
    </source>
</evidence>
<feature type="transmembrane region" description="Helical" evidence="7">
    <location>
        <begin position="227"/>
        <end position="252"/>
    </location>
</feature>
<dbReference type="GO" id="GO:0055085">
    <property type="term" value="P:transmembrane transport"/>
    <property type="evidence" value="ECO:0007669"/>
    <property type="project" value="InterPro"/>
</dbReference>
<feature type="transmembrane region" description="Helical" evidence="7">
    <location>
        <begin position="172"/>
        <end position="191"/>
    </location>
</feature>
<keyword evidence="2 7" id="KW-0813">Transport</keyword>
<keyword evidence="4 7" id="KW-0812">Transmembrane</keyword>